<evidence type="ECO:0000313" key="2">
    <source>
        <dbReference type="EMBL" id="KAF3495914.1"/>
    </source>
</evidence>
<dbReference type="EMBL" id="QGKV02002055">
    <property type="protein sequence ID" value="KAF3495914.1"/>
    <property type="molecule type" value="Genomic_DNA"/>
</dbReference>
<evidence type="ECO:0000256" key="1">
    <source>
        <dbReference type="SAM" id="MobiDB-lite"/>
    </source>
</evidence>
<accession>A0ABQ7ADV2</accession>
<evidence type="ECO:0000313" key="3">
    <source>
        <dbReference type="Proteomes" id="UP000266723"/>
    </source>
</evidence>
<dbReference type="Proteomes" id="UP000266723">
    <property type="component" value="Unassembled WGS sequence"/>
</dbReference>
<organism evidence="2 3">
    <name type="scientific">Brassica cretica</name>
    <name type="common">Mustard</name>
    <dbReference type="NCBI Taxonomy" id="69181"/>
    <lineage>
        <taxon>Eukaryota</taxon>
        <taxon>Viridiplantae</taxon>
        <taxon>Streptophyta</taxon>
        <taxon>Embryophyta</taxon>
        <taxon>Tracheophyta</taxon>
        <taxon>Spermatophyta</taxon>
        <taxon>Magnoliopsida</taxon>
        <taxon>eudicotyledons</taxon>
        <taxon>Gunneridae</taxon>
        <taxon>Pentapetalae</taxon>
        <taxon>rosids</taxon>
        <taxon>malvids</taxon>
        <taxon>Brassicales</taxon>
        <taxon>Brassicaceae</taxon>
        <taxon>Brassiceae</taxon>
        <taxon>Brassica</taxon>
    </lineage>
</organism>
<name>A0ABQ7ADV2_BRACR</name>
<feature type="compositionally biased region" description="Basic and acidic residues" evidence="1">
    <location>
        <begin position="186"/>
        <end position="198"/>
    </location>
</feature>
<protein>
    <submittedName>
        <fullName evidence="2">Uncharacterized protein</fullName>
    </submittedName>
</protein>
<keyword evidence="3" id="KW-1185">Reference proteome</keyword>
<dbReference type="PANTHER" id="PTHR35689:SF1">
    <property type="entry name" value="EARLY ENDOSOME ANTIGEN"/>
    <property type="match status" value="1"/>
</dbReference>
<feature type="compositionally biased region" description="Basic residues" evidence="1">
    <location>
        <begin position="209"/>
        <end position="218"/>
    </location>
</feature>
<gene>
    <name evidence="2" type="ORF">DY000_02057672</name>
</gene>
<feature type="region of interest" description="Disordered" evidence="1">
    <location>
        <begin position="186"/>
        <end position="218"/>
    </location>
</feature>
<reference evidence="2 3" key="1">
    <citation type="journal article" date="2020" name="BMC Genomics">
        <title>Intraspecific diversification of the crop wild relative Brassica cretica Lam. using demographic model selection.</title>
        <authorList>
            <person name="Kioukis A."/>
            <person name="Michalopoulou V.A."/>
            <person name="Briers L."/>
            <person name="Pirintsos S."/>
            <person name="Studholme D.J."/>
            <person name="Pavlidis P."/>
            <person name="Sarris P.F."/>
        </authorList>
    </citation>
    <scope>NUCLEOTIDE SEQUENCE [LARGE SCALE GENOMIC DNA]</scope>
    <source>
        <strain evidence="3">cv. PFS-1207/04</strain>
    </source>
</reference>
<proteinExistence type="predicted"/>
<dbReference type="PANTHER" id="PTHR35689">
    <property type="entry name" value="EARLY ENDOSOME ANTIGEN"/>
    <property type="match status" value="1"/>
</dbReference>
<comment type="caution">
    <text evidence="2">The sequence shown here is derived from an EMBL/GenBank/DDBJ whole genome shotgun (WGS) entry which is preliminary data.</text>
</comment>
<sequence>MDALQKKLFAAQGSQLRLFEQYMSSVSRLKEKDQVINLVRSEASINTQALKKLVEEDQILRGAYDDLVNQCKDLERECFIYQLDLEASKRSGNKSKQRAREADSRARVLEQELKHVYSIIKKHESLVDSVLATIVSEDETKLSKWDQKPSMQKAASLVSLVTEMHNEKHFLTLKLDRAEQEVKRVREQNRELKKENLKLSKQGRMSHLTSKKRKEKDA</sequence>